<dbReference type="HOGENOM" id="CLU_1043018_0_0_1"/>
<dbReference type="KEGG" id="dpx:DAPPUDRAFT_266301"/>
<dbReference type="PhylomeDB" id="E9HUU4"/>
<reference evidence="1 2" key="1">
    <citation type="journal article" date="2011" name="Science">
        <title>The ecoresponsive genome of Daphnia pulex.</title>
        <authorList>
            <person name="Colbourne J.K."/>
            <person name="Pfrender M.E."/>
            <person name="Gilbert D."/>
            <person name="Thomas W.K."/>
            <person name="Tucker A."/>
            <person name="Oakley T.H."/>
            <person name="Tokishita S."/>
            <person name="Aerts A."/>
            <person name="Arnold G.J."/>
            <person name="Basu M.K."/>
            <person name="Bauer D.J."/>
            <person name="Caceres C.E."/>
            <person name="Carmel L."/>
            <person name="Casola C."/>
            <person name="Choi J.H."/>
            <person name="Detter J.C."/>
            <person name="Dong Q."/>
            <person name="Dusheyko S."/>
            <person name="Eads B.D."/>
            <person name="Frohlich T."/>
            <person name="Geiler-Samerotte K.A."/>
            <person name="Gerlach D."/>
            <person name="Hatcher P."/>
            <person name="Jogdeo S."/>
            <person name="Krijgsveld J."/>
            <person name="Kriventseva E.V."/>
            <person name="Kultz D."/>
            <person name="Laforsch C."/>
            <person name="Lindquist E."/>
            <person name="Lopez J."/>
            <person name="Manak J.R."/>
            <person name="Muller J."/>
            <person name="Pangilinan J."/>
            <person name="Patwardhan R.P."/>
            <person name="Pitluck S."/>
            <person name="Pritham E.J."/>
            <person name="Rechtsteiner A."/>
            <person name="Rho M."/>
            <person name="Rogozin I.B."/>
            <person name="Sakarya O."/>
            <person name="Salamov A."/>
            <person name="Schaack S."/>
            <person name="Shapiro H."/>
            <person name="Shiga Y."/>
            <person name="Skalitzky C."/>
            <person name="Smith Z."/>
            <person name="Souvorov A."/>
            <person name="Sung W."/>
            <person name="Tang Z."/>
            <person name="Tsuchiya D."/>
            <person name="Tu H."/>
            <person name="Vos H."/>
            <person name="Wang M."/>
            <person name="Wolf Y.I."/>
            <person name="Yamagata H."/>
            <person name="Yamada T."/>
            <person name="Ye Y."/>
            <person name="Shaw J.R."/>
            <person name="Andrews J."/>
            <person name="Crease T.J."/>
            <person name="Tang H."/>
            <person name="Lucas S.M."/>
            <person name="Robertson H.M."/>
            <person name="Bork P."/>
            <person name="Koonin E.V."/>
            <person name="Zdobnov E.M."/>
            <person name="Grigoriev I.V."/>
            <person name="Lynch M."/>
            <person name="Boore J.L."/>
        </authorList>
    </citation>
    <scope>NUCLEOTIDE SEQUENCE [LARGE SCALE GENOMIC DNA]</scope>
</reference>
<dbReference type="InParanoid" id="E9HUU4"/>
<dbReference type="AlphaFoldDB" id="E9HUU4"/>
<organism evidence="1 2">
    <name type="scientific">Daphnia pulex</name>
    <name type="common">Water flea</name>
    <dbReference type="NCBI Taxonomy" id="6669"/>
    <lineage>
        <taxon>Eukaryota</taxon>
        <taxon>Metazoa</taxon>
        <taxon>Ecdysozoa</taxon>
        <taxon>Arthropoda</taxon>
        <taxon>Crustacea</taxon>
        <taxon>Branchiopoda</taxon>
        <taxon>Diplostraca</taxon>
        <taxon>Cladocera</taxon>
        <taxon>Anomopoda</taxon>
        <taxon>Daphniidae</taxon>
        <taxon>Daphnia</taxon>
    </lineage>
</organism>
<proteinExistence type="predicted"/>
<dbReference type="Proteomes" id="UP000000305">
    <property type="component" value="Unassembled WGS sequence"/>
</dbReference>
<sequence>MEPSKWQKEIFSLSSLACHFPLASPPGFRVSTESIKDEPADDKCCAVCILSCGGGGGGNAHVDAQPRPRQPSQHPAPGGFLMVSTWRSRSSFLGQLIASWPGVFYSFEPMAKHGPFLFPFLFRCHFPDDYIRGSINGTNHVKLNRRRRRRRIWNECKYHERPSLCHQPPMLAQLCSSFPANFDQSRRIVGQKSRHLHHQFVVGSCRPSRDGPLENRRPAGPRSLAATMASRAKLKWCMANRNSKEPVLQLLHFSQWRNTSKDLFASL</sequence>
<gene>
    <name evidence="1" type="ORF">DAPPUDRAFT_266301</name>
</gene>
<dbReference type="EMBL" id="GL732824">
    <property type="protein sequence ID" value="EFX64485.1"/>
    <property type="molecule type" value="Genomic_DNA"/>
</dbReference>
<keyword evidence="2" id="KW-1185">Reference proteome</keyword>
<evidence type="ECO:0000313" key="1">
    <source>
        <dbReference type="EMBL" id="EFX64485.1"/>
    </source>
</evidence>
<dbReference type="OrthoDB" id="6138663at2759"/>
<accession>E9HUU4</accession>
<dbReference type="GO" id="GO:0006790">
    <property type="term" value="P:sulfur compound metabolic process"/>
    <property type="evidence" value="ECO:0000318"/>
    <property type="project" value="GO_Central"/>
</dbReference>
<protein>
    <submittedName>
        <fullName evidence="1">Uncharacterized protein</fullName>
    </submittedName>
</protein>
<dbReference type="GO" id="GO:0006044">
    <property type="term" value="P:N-acetylglucosamine metabolic process"/>
    <property type="evidence" value="ECO:0000318"/>
    <property type="project" value="GO_Central"/>
</dbReference>
<evidence type="ECO:0000313" key="2">
    <source>
        <dbReference type="Proteomes" id="UP000000305"/>
    </source>
</evidence>
<dbReference type="GO" id="GO:0001517">
    <property type="term" value="F:N-acetylglucosamine 6-O-sulfotransferase activity"/>
    <property type="evidence" value="ECO:0000318"/>
    <property type="project" value="GO_Central"/>
</dbReference>
<name>E9HUU4_DAPPU</name>